<keyword evidence="3" id="KW-1185">Reference proteome</keyword>
<protein>
    <submittedName>
        <fullName evidence="2">Uncharacterized protein</fullName>
    </submittedName>
</protein>
<feature type="region of interest" description="Disordered" evidence="1">
    <location>
        <begin position="43"/>
        <end position="71"/>
    </location>
</feature>
<dbReference type="Proteomes" id="UP001358586">
    <property type="component" value="Chromosome 13"/>
</dbReference>
<evidence type="ECO:0000256" key="1">
    <source>
        <dbReference type="SAM" id="MobiDB-lite"/>
    </source>
</evidence>
<feature type="compositionally biased region" description="Polar residues" evidence="1">
    <location>
        <begin position="114"/>
        <end position="127"/>
    </location>
</feature>
<feature type="region of interest" description="Disordered" evidence="1">
    <location>
        <begin position="98"/>
        <end position="127"/>
    </location>
</feature>
<sequence>MGRALDLQPSLEDIQWYSKMGKPFFLWAVDGSPLAHDTTWTTLPSPSTSASYTRAKYSTSPGPSLLQYSTPPGSSSSMAFDAYNFSSMFCTPLCAGEENVDRRNHPQPERRPSQKYTPRTTPSIHQF</sequence>
<feature type="compositionally biased region" description="Polar residues" evidence="1">
    <location>
        <begin position="56"/>
        <end position="71"/>
    </location>
</feature>
<name>A0ABR0MCD0_GOSAR</name>
<proteinExistence type="predicted"/>
<evidence type="ECO:0000313" key="2">
    <source>
        <dbReference type="EMBL" id="KAK5770922.1"/>
    </source>
</evidence>
<dbReference type="EMBL" id="JARKNE010000013">
    <property type="protein sequence ID" value="KAK5770922.1"/>
    <property type="molecule type" value="Genomic_DNA"/>
</dbReference>
<comment type="caution">
    <text evidence="2">The sequence shown here is derived from an EMBL/GenBank/DDBJ whole genome shotgun (WGS) entry which is preliminary data.</text>
</comment>
<accession>A0ABR0MCD0</accession>
<feature type="compositionally biased region" description="Low complexity" evidence="1">
    <location>
        <begin position="43"/>
        <end position="53"/>
    </location>
</feature>
<gene>
    <name evidence="2" type="ORF">PVK06_047085</name>
</gene>
<reference evidence="2 3" key="1">
    <citation type="submission" date="2023-03" db="EMBL/GenBank/DDBJ databases">
        <title>WGS of Gossypium arboreum.</title>
        <authorList>
            <person name="Yu D."/>
        </authorList>
    </citation>
    <scope>NUCLEOTIDE SEQUENCE [LARGE SCALE GENOMIC DNA]</scope>
    <source>
        <tissue evidence="2">Leaf</tissue>
    </source>
</reference>
<feature type="compositionally biased region" description="Basic and acidic residues" evidence="1">
    <location>
        <begin position="99"/>
        <end position="112"/>
    </location>
</feature>
<organism evidence="2 3">
    <name type="scientific">Gossypium arboreum</name>
    <name type="common">Tree cotton</name>
    <name type="synonym">Gossypium nanking</name>
    <dbReference type="NCBI Taxonomy" id="29729"/>
    <lineage>
        <taxon>Eukaryota</taxon>
        <taxon>Viridiplantae</taxon>
        <taxon>Streptophyta</taxon>
        <taxon>Embryophyta</taxon>
        <taxon>Tracheophyta</taxon>
        <taxon>Spermatophyta</taxon>
        <taxon>Magnoliopsida</taxon>
        <taxon>eudicotyledons</taxon>
        <taxon>Gunneridae</taxon>
        <taxon>Pentapetalae</taxon>
        <taxon>rosids</taxon>
        <taxon>malvids</taxon>
        <taxon>Malvales</taxon>
        <taxon>Malvaceae</taxon>
        <taxon>Malvoideae</taxon>
        <taxon>Gossypium</taxon>
    </lineage>
</organism>
<evidence type="ECO:0000313" key="3">
    <source>
        <dbReference type="Proteomes" id="UP001358586"/>
    </source>
</evidence>